<gene>
    <name evidence="1" type="ORF">EZS26_003406</name>
</gene>
<evidence type="ECO:0000313" key="2">
    <source>
        <dbReference type="Proteomes" id="UP000324575"/>
    </source>
</evidence>
<accession>A0A5M8NTR9</accession>
<reference evidence="1 2" key="1">
    <citation type="submission" date="2019-03" db="EMBL/GenBank/DDBJ databases">
        <title>Single cell metagenomics reveals metabolic interactions within the superorganism composed of flagellate Streblomastix strix and complex community of Bacteroidetes bacteria on its surface.</title>
        <authorList>
            <person name="Treitli S.C."/>
            <person name="Kolisko M."/>
            <person name="Husnik F."/>
            <person name="Keeling P."/>
            <person name="Hampl V."/>
        </authorList>
    </citation>
    <scope>NUCLEOTIDE SEQUENCE [LARGE SCALE GENOMIC DNA]</scope>
    <source>
        <strain evidence="1">St1</strain>
    </source>
</reference>
<sequence>MLEIFMLYLSIPDRINFLQLGRYGRFGEQRFRRKLESGFDFFSFNRALVFPYIGKRNAIAFDASFIHKSGKQTPGIGYFWSGCAGKTLRGRKVLSLSLVDADSRMSFHLKAAQTPPTNCLSDNELSLPDWYAAVMEKDLSLISSLTLFFSKFGNPPNSRKNQKYFKELLVFGILAA</sequence>
<comment type="caution">
    <text evidence="1">The sequence shown here is derived from an EMBL/GenBank/DDBJ whole genome shotgun (WGS) entry which is preliminary data.</text>
</comment>
<evidence type="ECO:0000313" key="1">
    <source>
        <dbReference type="EMBL" id="KAA6300451.1"/>
    </source>
</evidence>
<organism evidence="1 2">
    <name type="scientific">Candidatus Ordinivivax streblomastigis</name>
    <dbReference type="NCBI Taxonomy" id="2540710"/>
    <lineage>
        <taxon>Bacteria</taxon>
        <taxon>Pseudomonadati</taxon>
        <taxon>Bacteroidota</taxon>
        <taxon>Bacteroidia</taxon>
        <taxon>Bacteroidales</taxon>
        <taxon>Candidatus Ordinivivax</taxon>
    </lineage>
</organism>
<dbReference type="AlphaFoldDB" id="A0A5M8NTR9"/>
<name>A0A5M8NTR9_9BACT</name>
<dbReference type="EMBL" id="SNRX01000080">
    <property type="protein sequence ID" value="KAA6300451.1"/>
    <property type="molecule type" value="Genomic_DNA"/>
</dbReference>
<dbReference type="Proteomes" id="UP000324575">
    <property type="component" value="Unassembled WGS sequence"/>
</dbReference>
<protein>
    <submittedName>
        <fullName evidence="1">Uncharacterized protein</fullName>
    </submittedName>
</protein>
<proteinExistence type="predicted"/>